<organism evidence="1 2">
    <name type="scientific">Paenarthrobacter ilicis</name>
    <dbReference type="NCBI Taxonomy" id="43665"/>
    <lineage>
        <taxon>Bacteria</taxon>
        <taxon>Bacillati</taxon>
        <taxon>Actinomycetota</taxon>
        <taxon>Actinomycetes</taxon>
        <taxon>Micrococcales</taxon>
        <taxon>Micrococcaceae</taxon>
        <taxon>Paenarthrobacter</taxon>
    </lineage>
</organism>
<dbReference type="EMBL" id="JAAOZD010000012">
    <property type="protein sequence ID" value="NIJ03384.1"/>
    <property type="molecule type" value="Genomic_DNA"/>
</dbReference>
<dbReference type="InterPro" id="IPR016181">
    <property type="entry name" value="Acyl_CoA_acyltransferase"/>
</dbReference>
<protein>
    <recommendedName>
        <fullName evidence="3">N-acetyltransferase domain-containing protein</fullName>
    </recommendedName>
</protein>
<evidence type="ECO:0008006" key="3">
    <source>
        <dbReference type="Google" id="ProtNLM"/>
    </source>
</evidence>
<evidence type="ECO:0000313" key="2">
    <source>
        <dbReference type="Proteomes" id="UP000802392"/>
    </source>
</evidence>
<sequence>MWSPFRRISHAWWELRNKRRIVLRRGPRSFLLTVPRETGSNLSQGRLVPRPQLHGTRSGIFGESKTSAYLDFVIIRNRVGKFQGVGVPDEYHRQGWATDMVHALLDHYPGVYFYNSSLNEMSGPLFMKLRSELPERIAPIHRHTDGDYEVDTLWRPARRVRKTIS</sequence>
<comment type="caution">
    <text evidence="1">The sequence shown here is derived from an EMBL/GenBank/DDBJ whole genome shotgun (WGS) entry which is preliminary data.</text>
</comment>
<gene>
    <name evidence="1" type="ORF">FHR86_003743</name>
</gene>
<evidence type="ECO:0000313" key="1">
    <source>
        <dbReference type="EMBL" id="NIJ03384.1"/>
    </source>
</evidence>
<reference evidence="1 2" key="1">
    <citation type="submission" date="2020-03" db="EMBL/GenBank/DDBJ databases">
        <title>Genomic Encyclopedia of Type Strains, Phase III (KMG-III): the genomes of soil and plant-associated and newly described type strains.</title>
        <authorList>
            <person name="Whitman W."/>
        </authorList>
    </citation>
    <scope>NUCLEOTIDE SEQUENCE [LARGE SCALE GENOMIC DNA]</scope>
    <source>
        <strain evidence="1 2">CECT 4207</strain>
    </source>
</reference>
<dbReference type="Proteomes" id="UP000802392">
    <property type="component" value="Unassembled WGS sequence"/>
</dbReference>
<accession>A0ABX0TMK5</accession>
<name>A0ABX0TMK5_9MICC</name>
<proteinExistence type="predicted"/>
<dbReference type="SUPFAM" id="SSF55729">
    <property type="entry name" value="Acyl-CoA N-acyltransferases (Nat)"/>
    <property type="match status" value="1"/>
</dbReference>
<keyword evidence="2" id="KW-1185">Reference proteome</keyword>